<keyword evidence="3" id="KW-1185">Reference proteome</keyword>
<name>A0ABP8TNN7_9ACTN</name>
<feature type="region of interest" description="Disordered" evidence="1">
    <location>
        <begin position="47"/>
        <end position="74"/>
    </location>
</feature>
<dbReference type="Proteomes" id="UP001500212">
    <property type="component" value="Unassembled WGS sequence"/>
</dbReference>
<evidence type="ECO:0000256" key="1">
    <source>
        <dbReference type="SAM" id="MobiDB-lite"/>
    </source>
</evidence>
<comment type="caution">
    <text evidence="2">The sequence shown here is derived from an EMBL/GenBank/DDBJ whole genome shotgun (WGS) entry which is preliminary data.</text>
</comment>
<organism evidence="2 3">
    <name type="scientific">Actinoallomurus liliacearum</name>
    <dbReference type="NCBI Taxonomy" id="1080073"/>
    <lineage>
        <taxon>Bacteria</taxon>
        <taxon>Bacillati</taxon>
        <taxon>Actinomycetota</taxon>
        <taxon>Actinomycetes</taxon>
        <taxon>Streptosporangiales</taxon>
        <taxon>Thermomonosporaceae</taxon>
        <taxon>Actinoallomurus</taxon>
    </lineage>
</organism>
<dbReference type="EMBL" id="BAABHJ010000009">
    <property type="protein sequence ID" value="GAA4609737.1"/>
    <property type="molecule type" value="Genomic_DNA"/>
</dbReference>
<evidence type="ECO:0008006" key="4">
    <source>
        <dbReference type="Google" id="ProtNLM"/>
    </source>
</evidence>
<reference evidence="3" key="1">
    <citation type="journal article" date="2019" name="Int. J. Syst. Evol. Microbiol.">
        <title>The Global Catalogue of Microorganisms (GCM) 10K type strain sequencing project: providing services to taxonomists for standard genome sequencing and annotation.</title>
        <authorList>
            <consortium name="The Broad Institute Genomics Platform"/>
            <consortium name="The Broad Institute Genome Sequencing Center for Infectious Disease"/>
            <person name="Wu L."/>
            <person name="Ma J."/>
        </authorList>
    </citation>
    <scope>NUCLEOTIDE SEQUENCE [LARGE SCALE GENOMIC DNA]</scope>
    <source>
        <strain evidence="3">JCM 17938</strain>
    </source>
</reference>
<accession>A0ABP8TNN7</accession>
<sequence length="74" mass="8113">MRAVENLRIGVVDIVHDEQTTNDHLACAVCTWRLGVSPREYALRLARRHDESHQNGPRRARPGGAGEPGEDAAG</sequence>
<evidence type="ECO:0000313" key="2">
    <source>
        <dbReference type="EMBL" id="GAA4609737.1"/>
    </source>
</evidence>
<protein>
    <recommendedName>
        <fullName evidence="4">HTH araC/xylS-type domain-containing protein</fullName>
    </recommendedName>
</protein>
<evidence type="ECO:0000313" key="3">
    <source>
        <dbReference type="Proteomes" id="UP001500212"/>
    </source>
</evidence>
<gene>
    <name evidence="2" type="ORF">GCM10023195_39490</name>
</gene>
<proteinExistence type="predicted"/>